<evidence type="ECO:0000256" key="7">
    <source>
        <dbReference type="SAM" id="MobiDB-lite"/>
    </source>
</evidence>
<keyword evidence="6" id="KW-0016">Alginate biosynthesis</keyword>
<dbReference type="CDD" id="cd14439">
    <property type="entry name" value="AlgX_N_like"/>
    <property type="match status" value="1"/>
</dbReference>
<feature type="domain" description="AlgX/AlgJ SGNH hydrolase-like" evidence="9">
    <location>
        <begin position="624"/>
        <end position="893"/>
    </location>
</feature>
<comment type="pathway">
    <text evidence="2">Glycan biosynthesis; alginate biosynthesis.</text>
</comment>
<evidence type="ECO:0000313" key="11">
    <source>
        <dbReference type="Proteomes" id="UP000641025"/>
    </source>
</evidence>
<comment type="subcellular location">
    <subcellularLocation>
        <location evidence="1">Periplasm</location>
    </subcellularLocation>
</comment>
<keyword evidence="8" id="KW-0812">Transmembrane</keyword>
<name>A0ABS0YSS2_9BACT</name>
<feature type="region of interest" description="Disordered" evidence="7">
    <location>
        <begin position="796"/>
        <end position="822"/>
    </location>
</feature>
<keyword evidence="3" id="KW-0808">Transferase</keyword>
<proteinExistence type="predicted"/>
<sequence>MSKNKAGTGIESTEVNAAVKWFLLLAFVCTIAAVPLFQYIFEAPSLQKSLAAFSYQEQSFDLERLHAKHSGVGYGLAATRLINDKTIENARKFESNIEEDSWLLSALGPAVEKVLIGNLGAGSRDVYCGRDGWLFFRPTIDYLTGAPFLAPAVLKARRDVQPDPVKAIIDFKKQLARRGIELVVLPSPAKASIYPEYFSSRYDKPAAPLQNPSFPEFVRRLEAQGVRVLDPAPLLLQAKGKDDLFLKRDTHWTPSGSELVARQLAAYLQKNKLLQQLAPAPYTRVASSAENRGDLAAMLKTAADYGKQRVALHQVRQPDGAPWSASRDADILFLGDSYANIFSLDGMGWGTGSGLVEQLSFQLRRPVDAIVINDKGSFSTRQQLGKELKRGEDRLAGKKVVVYEFAARELALGDWKLVDLGVGRRAGAEKPAAALRAVDAAKEAPDGVQVEGIIEEITRPPRPGSTAYKDAVIAMHLKQVTSGGKPFPTGQIVVFAWGMRNDALTPATRYRRGERVSLKLRPWAQVEKKYGSYQRSELQNEATMLLDIFWLAQPDDGVAGAAAAAKPAATATTEAASPAPSLAAAVNRKLDDKGALPVPAGDAKALFLKRVAELNAAKEEGRAVAGVEGWLFSRQELNHIGKGEFWGDAAQNTSLAGKPDSRDPLAAIADFKQQLDRAGIELILVPVPAKAHVYPDKLVPGINAGQVGRWDSSHQQFLQLLGKAGIDCLDVTKLFLEARKSGSPPLFLQKDTHWSPIGIAAVARALKEKIASRPWYQGLEKQQFARNKESVQVAGDLGDGSGAASETVTVTRISPAPQPDRNSPIVLLGDSHTLIFHSGGDMHARDAGLLENLAAELGLRLDLVGVRGSGATPARVELARRKDNMAGKKLAIWCFTVREYTESQTGWRKVPVIRP</sequence>
<comment type="caution">
    <text evidence="10">The sequence shown here is derived from an EMBL/GenBank/DDBJ whole genome shotgun (WGS) entry which is preliminary data.</text>
</comment>
<dbReference type="RefSeq" id="WP_199395525.1">
    <property type="nucleotide sequence ID" value="NZ_JAEMHK010000009.1"/>
</dbReference>
<evidence type="ECO:0000256" key="4">
    <source>
        <dbReference type="ARBA" id="ARBA00022729"/>
    </source>
</evidence>
<keyword evidence="11" id="KW-1185">Reference proteome</keyword>
<dbReference type="InterPro" id="IPR031811">
    <property type="entry name" value="ALGX/ALGJ_SGNH-like"/>
</dbReference>
<keyword evidence="8" id="KW-0472">Membrane</keyword>
<evidence type="ECO:0000256" key="3">
    <source>
        <dbReference type="ARBA" id="ARBA00022679"/>
    </source>
</evidence>
<reference evidence="10 11" key="1">
    <citation type="submission" date="2020-12" db="EMBL/GenBank/DDBJ databases">
        <title>Geomonas sp. Red259, isolated from paddy soil.</title>
        <authorList>
            <person name="Xu Z."/>
            <person name="Zhang Z."/>
            <person name="Masuda Y."/>
            <person name="Itoh H."/>
            <person name="Senoo K."/>
        </authorList>
    </citation>
    <scope>NUCLEOTIDE SEQUENCE [LARGE SCALE GENOMIC DNA]</scope>
    <source>
        <strain evidence="10 11">Red259</strain>
    </source>
</reference>
<feature type="domain" description="AlgX/AlgJ SGNH hydrolase-like" evidence="9">
    <location>
        <begin position="126"/>
        <end position="406"/>
    </location>
</feature>
<dbReference type="Proteomes" id="UP000641025">
    <property type="component" value="Unassembled WGS sequence"/>
</dbReference>
<accession>A0ABS0YSS2</accession>
<feature type="transmembrane region" description="Helical" evidence="8">
    <location>
        <begin position="21"/>
        <end position="41"/>
    </location>
</feature>
<organism evidence="10 11">
    <name type="scientific">Geomonas propionica</name>
    <dbReference type="NCBI Taxonomy" id="2798582"/>
    <lineage>
        <taxon>Bacteria</taxon>
        <taxon>Pseudomonadati</taxon>
        <taxon>Thermodesulfobacteriota</taxon>
        <taxon>Desulfuromonadia</taxon>
        <taxon>Geobacterales</taxon>
        <taxon>Geobacteraceae</taxon>
        <taxon>Geomonas</taxon>
    </lineage>
</organism>
<protein>
    <recommendedName>
        <fullName evidence="9">AlgX/AlgJ SGNH hydrolase-like domain-containing protein</fullName>
    </recommendedName>
</protein>
<keyword evidence="5" id="KW-0574">Periplasm</keyword>
<keyword evidence="8" id="KW-1133">Transmembrane helix</keyword>
<evidence type="ECO:0000259" key="9">
    <source>
        <dbReference type="Pfam" id="PF16822"/>
    </source>
</evidence>
<evidence type="ECO:0000256" key="5">
    <source>
        <dbReference type="ARBA" id="ARBA00022764"/>
    </source>
</evidence>
<evidence type="ECO:0000256" key="2">
    <source>
        <dbReference type="ARBA" id="ARBA00005182"/>
    </source>
</evidence>
<evidence type="ECO:0000313" key="10">
    <source>
        <dbReference type="EMBL" id="MBJ6801027.1"/>
    </source>
</evidence>
<evidence type="ECO:0000256" key="8">
    <source>
        <dbReference type="SAM" id="Phobius"/>
    </source>
</evidence>
<dbReference type="Pfam" id="PF16822">
    <property type="entry name" value="ALGX"/>
    <property type="match status" value="2"/>
</dbReference>
<evidence type="ECO:0000256" key="6">
    <source>
        <dbReference type="ARBA" id="ARBA00022841"/>
    </source>
</evidence>
<keyword evidence="4" id="KW-0732">Signal</keyword>
<gene>
    <name evidence="10" type="ORF">JFN90_12900</name>
</gene>
<evidence type="ECO:0000256" key="1">
    <source>
        <dbReference type="ARBA" id="ARBA00004418"/>
    </source>
</evidence>
<dbReference type="EMBL" id="JAEMHK010000009">
    <property type="protein sequence ID" value="MBJ6801027.1"/>
    <property type="molecule type" value="Genomic_DNA"/>
</dbReference>